<evidence type="ECO:0000313" key="2">
    <source>
        <dbReference type="EMBL" id="KAF2868575.1"/>
    </source>
</evidence>
<dbReference type="Proteomes" id="UP000481861">
    <property type="component" value="Unassembled WGS sequence"/>
</dbReference>
<accession>A0A7C8M678</accession>
<comment type="caution">
    <text evidence="2">The sequence shown here is derived from an EMBL/GenBank/DDBJ whole genome shotgun (WGS) entry which is preliminary data.</text>
</comment>
<proteinExistence type="predicted"/>
<keyword evidence="3" id="KW-1185">Reference proteome</keyword>
<feature type="signal peptide" evidence="1">
    <location>
        <begin position="1"/>
        <end position="19"/>
    </location>
</feature>
<sequence>MQFTTSLLTLALAAAGVSAAPNPAAGLTVRQVPNLVYVRFFAGGGCQEPWVEDDVFYDDGTGTCRVEPFTGTYGSFRIVNNDATRPLTLYTRTDCTTASGGNQVVIAPGQTGCFSQRIGSGSFA</sequence>
<gene>
    <name evidence="2" type="ORF">BDV95DRAFT_578746</name>
</gene>
<name>A0A7C8M678_9PLEO</name>
<feature type="chain" id="PRO_5028809840" evidence="1">
    <location>
        <begin position="20"/>
        <end position="124"/>
    </location>
</feature>
<protein>
    <submittedName>
        <fullName evidence="2">Uncharacterized protein</fullName>
    </submittedName>
</protein>
<evidence type="ECO:0000313" key="3">
    <source>
        <dbReference type="Proteomes" id="UP000481861"/>
    </source>
</evidence>
<reference evidence="2 3" key="1">
    <citation type="submission" date="2020-01" db="EMBL/GenBank/DDBJ databases">
        <authorList>
            <consortium name="DOE Joint Genome Institute"/>
            <person name="Haridas S."/>
            <person name="Albert R."/>
            <person name="Binder M."/>
            <person name="Bloem J."/>
            <person name="Labutti K."/>
            <person name="Salamov A."/>
            <person name="Andreopoulos B."/>
            <person name="Baker S.E."/>
            <person name="Barry K."/>
            <person name="Bills G."/>
            <person name="Bluhm B.H."/>
            <person name="Cannon C."/>
            <person name="Castanera R."/>
            <person name="Culley D.E."/>
            <person name="Daum C."/>
            <person name="Ezra D."/>
            <person name="Gonzalez J.B."/>
            <person name="Henrissat B."/>
            <person name="Kuo A."/>
            <person name="Liang C."/>
            <person name="Lipzen A."/>
            <person name="Lutzoni F."/>
            <person name="Magnuson J."/>
            <person name="Mondo S."/>
            <person name="Nolan M."/>
            <person name="Ohm R."/>
            <person name="Pangilinan J."/>
            <person name="Park H.-J.H."/>
            <person name="Ramirez L."/>
            <person name="Alfaro M."/>
            <person name="Sun H."/>
            <person name="Tritt A."/>
            <person name="Yoshinaga Y."/>
            <person name="Zwiers L.-H.L."/>
            <person name="Turgeon B.G."/>
            <person name="Goodwin S.B."/>
            <person name="Spatafora J.W."/>
            <person name="Crous P.W."/>
            <person name="Grigoriev I.V."/>
        </authorList>
    </citation>
    <scope>NUCLEOTIDE SEQUENCE [LARGE SCALE GENOMIC DNA]</scope>
    <source>
        <strain evidence="2 3">CBS 611.86</strain>
    </source>
</reference>
<dbReference type="OrthoDB" id="3664114at2759"/>
<dbReference type="AlphaFoldDB" id="A0A7C8M678"/>
<evidence type="ECO:0000256" key="1">
    <source>
        <dbReference type="SAM" id="SignalP"/>
    </source>
</evidence>
<dbReference type="EMBL" id="JAADJZ010000018">
    <property type="protein sequence ID" value="KAF2868575.1"/>
    <property type="molecule type" value="Genomic_DNA"/>
</dbReference>
<organism evidence="2 3">
    <name type="scientific">Massariosphaeria phaeospora</name>
    <dbReference type="NCBI Taxonomy" id="100035"/>
    <lineage>
        <taxon>Eukaryota</taxon>
        <taxon>Fungi</taxon>
        <taxon>Dikarya</taxon>
        <taxon>Ascomycota</taxon>
        <taxon>Pezizomycotina</taxon>
        <taxon>Dothideomycetes</taxon>
        <taxon>Pleosporomycetidae</taxon>
        <taxon>Pleosporales</taxon>
        <taxon>Pleosporales incertae sedis</taxon>
        <taxon>Massariosphaeria</taxon>
    </lineage>
</organism>
<keyword evidence="1" id="KW-0732">Signal</keyword>